<feature type="chain" id="PRO_5047544118" description="Secreted protein" evidence="1">
    <location>
        <begin position="20"/>
        <end position="128"/>
    </location>
</feature>
<gene>
    <name evidence="2" type="ORF">HEQ75_26795</name>
</gene>
<evidence type="ECO:0000313" key="2">
    <source>
        <dbReference type="EMBL" id="NKC34489.1"/>
    </source>
</evidence>
<dbReference type="EMBL" id="JAAVNE010000090">
    <property type="protein sequence ID" value="NKC34489.1"/>
    <property type="molecule type" value="Genomic_DNA"/>
</dbReference>
<accession>A0ABX1EB71</accession>
<protein>
    <recommendedName>
        <fullName evidence="4">Secreted protein</fullName>
    </recommendedName>
</protein>
<evidence type="ECO:0000313" key="3">
    <source>
        <dbReference type="Proteomes" id="UP000787635"/>
    </source>
</evidence>
<comment type="caution">
    <text evidence="2">The sequence shown here is derived from an EMBL/GenBank/DDBJ whole genome shotgun (WGS) entry which is preliminary data.</text>
</comment>
<proteinExistence type="predicted"/>
<evidence type="ECO:0000256" key="1">
    <source>
        <dbReference type="SAM" id="SignalP"/>
    </source>
</evidence>
<sequence>MRAMPAALVLALAMPPAMAQAPAASGWEAQAAAWAPALTACLAGQGRAMVVEAWAEGAALTARLLLPEGGRQDCLVRGGAVLARAPAGPKRPGEGLRAFMMERRCVDAWRVVDATGREVGWLAYPGCG</sequence>
<name>A0ABX1EB71_9PROT</name>
<reference evidence="2 3" key="1">
    <citation type="submission" date="2020-03" db="EMBL/GenBank/DDBJ databases">
        <title>Roseomonas selenitidurans sp. nov. isolated from urban soil.</title>
        <authorList>
            <person name="Liu H."/>
        </authorList>
    </citation>
    <scope>NUCLEOTIDE SEQUENCE [LARGE SCALE GENOMIC DNA]</scope>
    <source>
        <strain evidence="2 3">BU-1</strain>
    </source>
</reference>
<organism evidence="2 3">
    <name type="scientific">Falsiroseomonas selenitidurans</name>
    <dbReference type="NCBI Taxonomy" id="2716335"/>
    <lineage>
        <taxon>Bacteria</taxon>
        <taxon>Pseudomonadati</taxon>
        <taxon>Pseudomonadota</taxon>
        <taxon>Alphaproteobacteria</taxon>
        <taxon>Acetobacterales</taxon>
        <taxon>Roseomonadaceae</taxon>
        <taxon>Falsiroseomonas</taxon>
    </lineage>
</organism>
<feature type="signal peptide" evidence="1">
    <location>
        <begin position="1"/>
        <end position="19"/>
    </location>
</feature>
<keyword evidence="1" id="KW-0732">Signal</keyword>
<dbReference type="Proteomes" id="UP000787635">
    <property type="component" value="Unassembled WGS sequence"/>
</dbReference>
<keyword evidence="3" id="KW-1185">Reference proteome</keyword>
<evidence type="ECO:0008006" key="4">
    <source>
        <dbReference type="Google" id="ProtNLM"/>
    </source>
</evidence>